<dbReference type="SUPFAM" id="SSF75304">
    <property type="entry name" value="Amidase signature (AS) enzymes"/>
    <property type="match status" value="1"/>
</dbReference>
<dbReference type="InterPro" id="IPR053844">
    <property type="entry name" value="AH_C"/>
</dbReference>
<sequence length="572" mass="59657">MTEPFTVQGLLEDYRAGRRKPSHVAREVIARADAVDAPVWISRICDEELLARAAKLDDADPSLPLYGIPFAVKDNIDVAGVPTTAGCPGFAYTPAETATVVRLLREAGAMLVGKTNMDQFATGLVGTRSPYGVDGSIFDPERVSGGSSSGSALAVALGLVAFSLGTDTAGSGRVPAAFNGLVGLKPTRGLISTRGVVPACASLDCVSIFAHSAVDASLVLGVAAEVDPEDPWSREAEVPMSPRRGLLGVPLEGQLEFTEPEAAAAWEAALEHAATQWTLVPVDVSPMLDAAPLLYASWVAERTADLLEIIDGEPEGLDPTVARIVRSGRDLSAVDVFAAAHKLAELRMVADRVWEDVDALMLPTTPGHPTHAQVAADPVGVNEALGRFTNFVNLMDMAAVAVPAPVRGDGLPFGVSLLAPASHDYRLLHASASWSGEPGVVDEPGLVQLAVLGAHLSGMPLNHQLTDRGARFVRATTTAPEYAFYALPDGKRPALSRTEDGAAIACEVWALPAAALGELLALIGAPLGLGRVMLADQSEVTGFTCESGGLVDATDITSFGAWRAYVEQSAVA</sequence>
<dbReference type="Gene3D" id="1.20.58.1700">
    <property type="match status" value="1"/>
</dbReference>
<reference evidence="4" key="1">
    <citation type="submission" date="2021-11" db="EMBL/GenBank/DDBJ databases">
        <title>Cultivation dependent microbiological survey of springs from the worlds oldest radium mine currently devoted to the extraction of radon-saturated water.</title>
        <authorList>
            <person name="Kapinusova G."/>
            <person name="Smrhova T."/>
            <person name="Strejcek M."/>
            <person name="Suman J."/>
            <person name="Jani K."/>
            <person name="Pajer P."/>
            <person name="Uhlik O."/>
        </authorList>
    </citation>
    <scope>NUCLEOTIDE SEQUENCE [LARGE SCALE GENOMIC DNA]</scope>
    <source>
        <strain evidence="4">J379</strain>
    </source>
</reference>
<dbReference type="InterPro" id="IPR000120">
    <property type="entry name" value="Amidase"/>
</dbReference>
<evidence type="ECO:0000259" key="2">
    <source>
        <dbReference type="Pfam" id="PF21986"/>
    </source>
</evidence>
<keyword evidence="3" id="KW-0378">Hydrolase</keyword>
<gene>
    <name evidence="3" type="primary">atzF</name>
    <name evidence="3" type="ORF">LRS13_02950</name>
</gene>
<dbReference type="InterPro" id="IPR014085">
    <property type="entry name" value="Allophanate_hydrolase"/>
</dbReference>
<name>A0ABY5PJ04_9ACTN</name>
<organism evidence="3 4">
    <name type="scientific">Svornostia abyssi</name>
    <dbReference type="NCBI Taxonomy" id="2898438"/>
    <lineage>
        <taxon>Bacteria</taxon>
        <taxon>Bacillati</taxon>
        <taxon>Actinomycetota</taxon>
        <taxon>Thermoleophilia</taxon>
        <taxon>Solirubrobacterales</taxon>
        <taxon>Baekduiaceae</taxon>
        <taxon>Svornostia</taxon>
    </lineage>
</organism>
<dbReference type="Gene3D" id="3.10.490.10">
    <property type="entry name" value="Gamma-glutamyl cyclotransferase-like"/>
    <property type="match status" value="1"/>
</dbReference>
<dbReference type="Pfam" id="PF01425">
    <property type="entry name" value="Amidase"/>
    <property type="match status" value="1"/>
</dbReference>
<dbReference type="NCBIfam" id="TIGR02713">
    <property type="entry name" value="allophanate_hyd"/>
    <property type="match status" value="1"/>
</dbReference>
<feature type="domain" description="Amidase" evidence="1">
    <location>
        <begin position="25"/>
        <end position="428"/>
    </location>
</feature>
<dbReference type="PANTHER" id="PTHR11895:SF169">
    <property type="entry name" value="GLUTAMYL-TRNA(GLN) AMIDOTRANSFERASE"/>
    <property type="match status" value="1"/>
</dbReference>
<evidence type="ECO:0000259" key="1">
    <source>
        <dbReference type="Pfam" id="PF01425"/>
    </source>
</evidence>
<dbReference type="Pfam" id="PF21986">
    <property type="entry name" value="AH_C"/>
    <property type="match status" value="1"/>
</dbReference>
<dbReference type="GO" id="GO:0004039">
    <property type="term" value="F:allophanate hydrolase activity"/>
    <property type="evidence" value="ECO:0007669"/>
    <property type="project" value="UniProtKB-EC"/>
</dbReference>
<dbReference type="InterPro" id="IPR036928">
    <property type="entry name" value="AS_sf"/>
</dbReference>
<feature type="domain" description="Allophanate hydrolase C-terminal" evidence="2">
    <location>
        <begin position="447"/>
        <end position="566"/>
    </location>
</feature>
<evidence type="ECO:0000313" key="3">
    <source>
        <dbReference type="EMBL" id="UUY04510.1"/>
    </source>
</evidence>
<dbReference type="EMBL" id="CP088295">
    <property type="protein sequence ID" value="UUY04510.1"/>
    <property type="molecule type" value="Genomic_DNA"/>
</dbReference>
<keyword evidence="4" id="KW-1185">Reference proteome</keyword>
<dbReference type="EC" id="3.5.1.54" evidence="3"/>
<evidence type="ECO:0000313" key="4">
    <source>
        <dbReference type="Proteomes" id="UP001058860"/>
    </source>
</evidence>
<dbReference type="InterPro" id="IPR023631">
    <property type="entry name" value="Amidase_dom"/>
</dbReference>
<protein>
    <submittedName>
        <fullName evidence="3">Allophanate hydrolase</fullName>
        <ecNumber evidence="3">3.5.1.54</ecNumber>
    </submittedName>
</protein>
<dbReference type="PANTHER" id="PTHR11895">
    <property type="entry name" value="TRANSAMIDASE"/>
    <property type="match status" value="1"/>
</dbReference>
<dbReference type="Gene3D" id="3.90.1300.10">
    <property type="entry name" value="Amidase signature (AS) domain"/>
    <property type="match status" value="1"/>
</dbReference>
<dbReference type="Proteomes" id="UP001058860">
    <property type="component" value="Chromosome"/>
</dbReference>
<accession>A0ABY5PJ04</accession>
<proteinExistence type="predicted"/>
<dbReference type="NCBIfam" id="NF006043">
    <property type="entry name" value="PRK08186.1"/>
    <property type="match status" value="1"/>
</dbReference>
<dbReference type="RefSeq" id="WP_353864992.1">
    <property type="nucleotide sequence ID" value="NZ_CP088295.1"/>
</dbReference>